<evidence type="ECO:0000313" key="2">
    <source>
        <dbReference type="EMBL" id="GAA4661028.1"/>
    </source>
</evidence>
<sequence length="160" mass="18241">MKKFLKLLGTMALLNTAGCINQPPPSTLALWEKPGVDRVMIQQALSKCGWKPVYASSENMDSRMSEFASIYECMSKAGYRYKLQDSKGIYFVQAPRSDSLLTNLMIAGYQQFMDNDRFGVSNATKQERALLTHFENERKHQKTKKIIQKQSSTSHTSFKK</sequence>
<comment type="caution">
    <text evidence="2">The sequence shown here is derived from an EMBL/GenBank/DDBJ whole genome shotgun (WGS) entry which is preliminary data.</text>
</comment>
<organism evidence="2 3">
    <name type="scientific">Bartonella pachyuromydis</name>
    <dbReference type="NCBI Taxonomy" id="931097"/>
    <lineage>
        <taxon>Bacteria</taxon>
        <taxon>Pseudomonadati</taxon>
        <taxon>Pseudomonadota</taxon>
        <taxon>Alphaproteobacteria</taxon>
        <taxon>Hyphomicrobiales</taxon>
        <taxon>Bartonellaceae</taxon>
        <taxon>Bartonella</taxon>
    </lineage>
</organism>
<dbReference type="Proteomes" id="UP001501699">
    <property type="component" value="Unassembled WGS sequence"/>
</dbReference>
<name>A0ABP8VFS3_9HYPH</name>
<dbReference type="EMBL" id="BAABJA010000003">
    <property type="protein sequence ID" value="GAA4661028.1"/>
    <property type="molecule type" value="Genomic_DNA"/>
</dbReference>
<evidence type="ECO:0008006" key="4">
    <source>
        <dbReference type="Google" id="ProtNLM"/>
    </source>
</evidence>
<protein>
    <recommendedName>
        <fullName evidence="4">Lipoprotein</fullName>
    </recommendedName>
</protein>
<proteinExistence type="predicted"/>
<reference evidence="3" key="1">
    <citation type="journal article" date="2019" name="Int. J. Syst. Evol. Microbiol.">
        <title>The Global Catalogue of Microorganisms (GCM) 10K type strain sequencing project: providing services to taxonomists for standard genome sequencing and annotation.</title>
        <authorList>
            <consortium name="The Broad Institute Genomics Platform"/>
            <consortium name="The Broad Institute Genome Sequencing Center for Infectious Disease"/>
            <person name="Wu L."/>
            <person name="Ma J."/>
        </authorList>
    </citation>
    <scope>NUCLEOTIDE SEQUENCE [LARGE SCALE GENOMIC DNA]</scope>
    <source>
        <strain evidence="3">JCM 17714</strain>
    </source>
</reference>
<feature type="region of interest" description="Disordered" evidence="1">
    <location>
        <begin position="139"/>
        <end position="160"/>
    </location>
</feature>
<dbReference type="RefSeq" id="WP_345118634.1">
    <property type="nucleotide sequence ID" value="NZ_BAABJA010000003.1"/>
</dbReference>
<gene>
    <name evidence="2" type="ORF">GCM10023262_05970</name>
</gene>
<accession>A0ABP8VFS3</accession>
<feature type="compositionally biased region" description="Low complexity" evidence="1">
    <location>
        <begin position="148"/>
        <end position="160"/>
    </location>
</feature>
<keyword evidence="3" id="KW-1185">Reference proteome</keyword>
<evidence type="ECO:0000256" key="1">
    <source>
        <dbReference type="SAM" id="MobiDB-lite"/>
    </source>
</evidence>
<evidence type="ECO:0000313" key="3">
    <source>
        <dbReference type="Proteomes" id="UP001501699"/>
    </source>
</evidence>